<comment type="caution">
    <text evidence="2">The sequence shown here is derived from an EMBL/GenBank/DDBJ whole genome shotgun (WGS) entry which is preliminary data.</text>
</comment>
<evidence type="ECO:0000313" key="2">
    <source>
        <dbReference type="EMBL" id="GJT03434.1"/>
    </source>
</evidence>
<reference evidence="2" key="2">
    <citation type="submission" date="2022-01" db="EMBL/GenBank/DDBJ databases">
        <authorList>
            <person name="Yamashiro T."/>
            <person name="Shiraishi A."/>
            <person name="Satake H."/>
            <person name="Nakayama K."/>
        </authorList>
    </citation>
    <scope>NUCLEOTIDE SEQUENCE</scope>
</reference>
<sequence>METSKRGHIPMQENPNLSKNQVKCTRPDVAFAQNITSRFQQNLRECHWTVVKNILNNLRNTKDTFIFYGDDNESELRVTYYTDVGVETYRDDTRSQT</sequence>
<dbReference type="Proteomes" id="UP001151760">
    <property type="component" value="Unassembled WGS sequence"/>
</dbReference>
<evidence type="ECO:0000313" key="3">
    <source>
        <dbReference type="Proteomes" id="UP001151760"/>
    </source>
</evidence>
<accession>A0ABQ5AQV4</accession>
<organism evidence="2 3">
    <name type="scientific">Tanacetum coccineum</name>
    <dbReference type="NCBI Taxonomy" id="301880"/>
    <lineage>
        <taxon>Eukaryota</taxon>
        <taxon>Viridiplantae</taxon>
        <taxon>Streptophyta</taxon>
        <taxon>Embryophyta</taxon>
        <taxon>Tracheophyta</taxon>
        <taxon>Spermatophyta</taxon>
        <taxon>Magnoliopsida</taxon>
        <taxon>eudicotyledons</taxon>
        <taxon>Gunneridae</taxon>
        <taxon>Pentapetalae</taxon>
        <taxon>asterids</taxon>
        <taxon>campanulids</taxon>
        <taxon>Asterales</taxon>
        <taxon>Asteraceae</taxon>
        <taxon>Asteroideae</taxon>
        <taxon>Anthemideae</taxon>
        <taxon>Anthemidinae</taxon>
        <taxon>Tanacetum</taxon>
    </lineage>
</organism>
<feature type="region of interest" description="Disordered" evidence="1">
    <location>
        <begin position="1"/>
        <end position="21"/>
    </location>
</feature>
<proteinExistence type="predicted"/>
<evidence type="ECO:0000256" key="1">
    <source>
        <dbReference type="SAM" id="MobiDB-lite"/>
    </source>
</evidence>
<name>A0ABQ5AQV4_9ASTR</name>
<keyword evidence="3" id="KW-1185">Reference proteome</keyword>
<dbReference type="PANTHER" id="PTHR11439">
    <property type="entry name" value="GAG-POL-RELATED RETROTRANSPOSON"/>
    <property type="match status" value="1"/>
</dbReference>
<dbReference type="EMBL" id="BQNB010012427">
    <property type="protein sequence ID" value="GJT03434.1"/>
    <property type="molecule type" value="Genomic_DNA"/>
</dbReference>
<dbReference type="PANTHER" id="PTHR11439:SF496">
    <property type="entry name" value="RNA-DIRECTED DNA POLYMERASE"/>
    <property type="match status" value="1"/>
</dbReference>
<gene>
    <name evidence="2" type="ORF">Tco_0824603</name>
</gene>
<protein>
    <submittedName>
        <fullName evidence="2">Uncharacterized protein</fullName>
    </submittedName>
</protein>
<reference evidence="2" key="1">
    <citation type="journal article" date="2022" name="Int. J. Mol. Sci.">
        <title>Draft Genome of Tanacetum Coccineum: Genomic Comparison of Closely Related Tanacetum-Family Plants.</title>
        <authorList>
            <person name="Yamashiro T."/>
            <person name="Shiraishi A."/>
            <person name="Nakayama K."/>
            <person name="Satake H."/>
        </authorList>
    </citation>
    <scope>NUCLEOTIDE SEQUENCE</scope>
</reference>